<keyword evidence="1" id="KW-0472">Membrane</keyword>
<name>H2IZP2_RAHAC</name>
<dbReference type="KEGG" id="raq:Rahaq2_3486"/>
<keyword evidence="1" id="KW-0812">Transmembrane</keyword>
<protein>
    <submittedName>
        <fullName evidence="2">Uncharacterized protein</fullName>
    </submittedName>
</protein>
<dbReference type="PATRIC" id="fig|745277.3.peg.3343"/>
<dbReference type="EMBL" id="CP003244">
    <property type="protein sequence ID" value="AEX53285.1"/>
    <property type="molecule type" value="Genomic_DNA"/>
</dbReference>
<keyword evidence="3" id="KW-1185">Reference proteome</keyword>
<dbReference type="HOGENOM" id="CLU_219995_0_0_6"/>
<dbReference type="STRING" id="745277.Rahaq2_3486"/>
<evidence type="ECO:0000256" key="1">
    <source>
        <dbReference type="SAM" id="Phobius"/>
    </source>
</evidence>
<sequence>MKALKSFFSQHAKAMPAIWSVTIILVETCIALYILRNI</sequence>
<reference evidence="2 3" key="1">
    <citation type="journal article" date="2012" name="J. Bacteriol.">
        <title>Complete Genome Sequence of Rahnella aquatilis CIP 78.65.</title>
        <authorList>
            <person name="Martinez R.J."/>
            <person name="Bruce D."/>
            <person name="Detter C."/>
            <person name="Goodwin L.A."/>
            <person name="Han J."/>
            <person name="Han C.S."/>
            <person name="Held B."/>
            <person name="Land M.L."/>
            <person name="Mikhailova N."/>
            <person name="Nolan M."/>
            <person name="Pennacchio L."/>
            <person name="Pitluck S."/>
            <person name="Tapia R."/>
            <person name="Woyke T."/>
            <person name="Sobecky P.A."/>
        </authorList>
    </citation>
    <scope>NUCLEOTIDE SEQUENCE [LARGE SCALE GENOMIC DNA]</scope>
    <source>
        <strain evidence="3">ATCC 33071 / DSM 4594 / JCM 1683 / NBRC 105701 / NCIMB 13365 / CIP 78.65</strain>
    </source>
</reference>
<reference evidence="3" key="2">
    <citation type="submission" date="2012-01" db="EMBL/GenBank/DDBJ databases">
        <title>Complete sequence of chromosome of Rahnella aquatilis CIP 78.65.</title>
        <authorList>
            <person name="Lucas S."/>
            <person name="Han J."/>
            <person name="Lapidus A."/>
            <person name="Cheng J.-F."/>
            <person name="Goodwin L."/>
            <person name="Pitluck S."/>
            <person name="Peters L."/>
            <person name="Ovchinnikova G."/>
            <person name="Held B."/>
            <person name="Detter J.C."/>
            <person name="Han C."/>
            <person name="Tapia R."/>
            <person name="Land M."/>
            <person name="Hauser L."/>
            <person name="Kyrpides N."/>
            <person name="Ivanova N."/>
            <person name="Pagani I."/>
            <person name="Sobecky P."/>
            <person name="Martinez R."/>
            <person name="Woyke T."/>
        </authorList>
    </citation>
    <scope>NUCLEOTIDE SEQUENCE [LARGE SCALE GENOMIC DNA]</scope>
    <source>
        <strain evidence="3">ATCC 33071 / DSM 4594 / JCM 1683 / NBRC 105701 / NCIMB 13365 / CIP 78.65</strain>
    </source>
</reference>
<feature type="transmembrane region" description="Helical" evidence="1">
    <location>
        <begin position="17"/>
        <end position="35"/>
    </location>
</feature>
<dbReference type="Proteomes" id="UP000009010">
    <property type="component" value="Chromosome"/>
</dbReference>
<accession>H2IZP2</accession>
<dbReference type="eggNOG" id="ENOG5031RUZ">
    <property type="taxonomic scope" value="Bacteria"/>
</dbReference>
<evidence type="ECO:0000313" key="3">
    <source>
        <dbReference type="Proteomes" id="UP000009010"/>
    </source>
</evidence>
<organism evidence="2 3">
    <name type="scientific">Rahnella aquatilis (strain ATCC 33071 / DSM 4594 / JCM 1683 / NBRC 105701 / NCIMB 13365 / CIP 78.65)</name>
    <dbReference type="NCBI Taxonomy" id="745277"/>
    <lineage>
        <taxon>Bacteria</taxon>
        <taxon>Pseudomonadati</taxon>
        <taxon>Pseudomonadota</taxon>
        <taxon>Gammaproteobacteria</taxon>
        <taxon>Enterobacterales</taxon>
        <taxon>Yersiniaceae</taxon>
        <taxon>Rahnella</taxon>
    </lineage>
</organism>
<proteinExistence type="predicted"/>
<dbReference type="AlphaFoldDB" id="H2IZP2"/>
<evidence type="ECO:0000313" key="2">
    <source>
        <dbReference type="EMBL" id="AEX53285.1"/>
    </source>
</evidence>
<keyword evidence="1" id="KW-1133">Transmembrane helix</keyword>
<gene>
    <name evidence="2" type="ordered locus">Rahaq2_3486</name>
</gene>